<dbReference type="EMBL" id="JACHEN010000001">
    <property type="protein sequence ID" value="MBB6214199.1"/>
    <property type="molecule type" value="Genomic_DNA"/>
</dbReference>
<dbReference type="Proteomes" id="UP000579281">
    <property type="component" value="Unassembled WGS sequence"/>
</dbReference>
<organism evidence="1 2">
    <name type="scientific">Anaerosolibacter carboniphilus</name>
    <dbReference type="NCBI Taxonomy" id="1417629"/>
    <lineage>
        <taxon>Bacteria</taxon>
        <taxon>Bacillati</taxon>
        <taxon>Bacillota</taxon>
        <taxon>Clostridia</taxon>
        <taxon>Peptostreptococcales</taxon>
        <taxon>Thermotaleaceae</taxon>
        <taxon>Anaerosolibacter</taxon>
    </lineage>
</organism>
<dbReference type="AlphaFoldDB" id="A0A841KVH9"/>
<dbReference type="RefSeq" id="WP_184307376.1">
    <property type="nucleotide sequence ID" value="NZ_JACHEN010000001.1"/>
</dbReference>
<proteinExistence type="predicted"/>
<evidence type="ECO:0008006" key="3">
    <source>
        <dbReference type="Google" id="ProtNLM"/>
    </source>
</evidence>
<reference evidence="1 2" key="1">
    <citation type="submission" date="2020-08" db="EMBL/GenBank/DDBJ databases">
        <title>Genomic Encyclopedia of Type Strains, Phase IV (KMG-IV): sequencing the most valuable type-strain genomes for metagenomic binning, comparative biology and taxonomic classification.</title>
        <authorList>
            <person name="Goeker M."/>
        </authorList>
    </citation>
    <scope>NUCLEOTIDE SEQUENCE [LARGE SCALE GENOMIC DNA]</scope>
    <source>
        <strain evidence="1 2">DSM 103526</strain>
    </source>
</reference>
<keyword evidence="2" id="KW-1185">Reference proteome</keyword>
<protein>
    <recommendedName>
        <fullName evidence="3">Coenzyme PQQ synthesis protein D (PqqD)</fullName>
    </recommendedName>
</protein>
<accession>A0A841KVH9</accession>
<name>A0A841KVH9_9FIRM</name>
<evidence type="ECO:0000313" key="1">
    <source>
        <dbReference type="EMBL" id="MBB6214199.1"/>
    </source>
</evidence>
<comment type="caution">
    <text evidence="1">The sequence shown here is derived from an EMBL/GenBank/DDBJ whole genome shotgun (WGS) entry which is preliminary data.</text>
</comment>
<sequence length="116" mass="13812">MKRKIKKDDNFLELVPKKSKKIQWIELENGNVQIIIPRDGILDKIVRAFFKTPEVMRIDLDKYGSCIWKAIDDKKNIEAVGQILKREFGDEIEPFYQRFGTYINILRNNHFITLEK</sequence>
<gene>
    <name evidence="1" type="ORF">HNQ80_000268</name>
</gene>
<evidence type="ECO:0000313" key="2">
    <source>
        <dbReference type="Proteomes" id="UP000579281"/>
    </source>
</evidence>